<dbReference type="Pfam" id="PF00750">
    <property type="entry name" value="tRNA-synt_1d"/>
    <property type="match status" value="1"/>
</dbReference>
<dbReference type="EMBL" id="DVMJ01000022">
    <property type="protein sequence ID" value="HIU13067.1"/>
    <property type="molecule type" value="Genomic_DNA"/>
</dbReference>
<dbReference type="Gene3D" id="3.30.1360.70">
    <property type="entry name" value="Arginyl tRNA synthetase N-terminal domain"/>
    <property type="match status" value="1"/>
</dbReference>
<evidence type="ECO:0000256" key="12">
    <source>
        <dbReference type="RuleBase" id="RU363038"/>
    </source>
</evidence>
<dbReference type="SUPFAM" id="SSF55190">
    <property type="entry name" value="Arginyl-tRNA synthetase (ArgRS), N-terminal 'additional' domain"/>
    <property type="match status" value="1"/>
</dbReference>
<dbReference type="FunFam" id="3.40.50.620:FF:000062">
    <property type="entry name" value="Arginine--tRNA ligase"/>
    <property type="match status" value="1"/>
</dbReference>
<keyword evidence="9 11" id="KW-0030">Aminoacyl-tRNA synthetase</keyword>
<dbReference type="HAMAP" id="MF_00123">
    <property type="entry name" value="Arg_tRNA_synth"/>
    <property type="match status" value="1"/>
</dbReference>
<evidence type="ECO:0000256" key="7">
    <source>
        <dbReference type="ARBA" id="ARBA00022840"/>
    </source>
</evidence>
<proteinExistence type="inferred from homology"/>
<dbReference type="InterPro" id="IPR014729">
    <property type="entry name" value="Rossmann-like_a/b/a_fold"/>
</dbReference>
<dbReference type="InterPro" id="IPR009080">
    <property type="entry name" value="tRNAsynth_Ia_anticodon-bd"/>
</dbReference>
<dbReference type="SMART" id="SM00836">
    <property type="entry name" value="DALR_1"/>
    <property type="match status" value="1"/>
</dbReference>
<evidence type="ECO:0000256" key="10">
    <source>
        <dbReference type="ARBA" id="ARBA00049339"/>
    </source>
</evidence>
<evidence type="ECO:0000256" key="5">
    <source>
        <dbReference type="ARBA" id="ARBA00022598"/>
    </source>
</evidence>
<dbReference type="Pfam" id="PF03485">
    <property type="entry name" value="Arg_tRNA_synt_N"/>
    <property type="match status" value="1"/>
</dbReference>
<sequence length="553" mass="61957">MSVNKIEEALKLSLAQAVEKAGLVDHQDPQTIVIEIPKNTQNGDYSSNIAMQLTRQLRRNPREIANAIVEAIDLDQANIDRVEIAGPGFINCFMKSDALTSVIGEVLKEKEHYGHTTQAKPVRYNVEFVSANPTGDLHLGHARGASLGDSICRIMRAAGYEVTSEYYINDAGKQIDNLALSLIARYHQAFGVEKAMPEDGYYGKDVIGIAGKIKEEIGDRYLNDDSKEAYQYFRKVGVDHELEKLKGVLKDFGVSFDVWFSETSLYESGEVAKRVEELKAKGLTYEKDGALWFKTTAFGDDKDRVLVKSDGSYTYLTPDISYHLNKLSRGYDYLVDLLGADHHGYIARLKASIQAFGYQPDQLEVDIMQMVRLVRDGQEVKMSKRTGNAVTIRDLMEEIGVDATRYFFASKAGSSMFDFDLDLATSKTNDNPVYYAQYAHARMCSIEEMAQKAGMQLADHYEDLGHPKEIELLKHINEFRNTVIDAAKLRAPHKIATYIQRLAALFHSFYNECKVVDPANLTLSQERLALVEASRITLANALNLIGVSAPRKM</sequence>
<evidence type="ECO:0000256" key="4">
    <source>
        <dbReference type="ARBA" id="ARBA00022490"/>
    </source>
</evidence>
<dbReference type="FunFam" id="3.30.1360.70:FF:000003">
    <property type="entry name" value="Arginine--tRNA ligase"/>
    <property type="match status" value="1"/>
</dbReference>
<dbReference type="PRINTS" id="PR01038">
    <property type="entry name" value="TRNASYNTHARG"/>
</dbReference>
<dbReference type="InterPro" id="IPR036695">
    <property type="entry name" value="Arg-tRNA-synth_N_sf"/>
</dbReference>
<keyword evidence="5 11" id="KW-0436">Ligase</keyword>
<dbReference type="CDD" id="cd00671">
    <property type="entry name" value="ArgRS_core"/>
    <property type="match status" value="1"/>
</dbReference>
<dbReference type="InterPro" id="IPR035684">
    <property type="entry name" value="ArgRS_core"/>
</dbReference>
<name>A0A9D1HLV1_9FIRM</name>
<dbReference type="GO" id="GO:0005524">
    <property type="term" value="F:ATP binding"/>
    <property type="evidence" value="ECO:0007669"/>
    <property type="project" value="UniProtKB-UniRule"/>
</dbReference>
<dbReference type="Proteomes" id="UP000824175">
    <property type="component" value="Unassembled WGS sequence"/>
</dbReference>
<dbReference type="FunFam" id="1.10.730.10:FF:000008">
    <property type="entry name" value="Arginine--tRNA ligase"/>
    <property type="match status" value="1"/>
</dbReference>
<evidence type="ECO:0000313" key="16">
    <source>
        <dbReference type="Proteomes" id="UP000824175"/>
    </source>
</evidence>
<feature type="domain" description="DALR anticodon binding" evidence="13">
    <location>
        <begin position="436"/>
        <end position="553"/>
    </location>
</feature>
<keyword evidence="6 11" id="KW-0547">Nucleotide-binding</keyword>
<dbReference type="SMART" id="SM01016">
    <property type="entry name" value="Arg_tRNA_synt_N"/>
    <property type="match status" value="1"/>
</dbReference>
<feature type="domain" description="Arginyl tRNA synthetase N-terminal" evidence="14">
    <location>
        <begin position="8"/>
        <end position="94"/>
    </location>
</feature>
<keyword evidence="4 11" id="KW-0963">Cytoplasm</keyword>
<dbReference type="InterPro" id="IPR001412">
    <property type="entry name" value="aa-tRNA-synth_I_CS"/>
</dbReference>
<comment type="catalytic activity">
    <reaction evidence="10 11">
        <text>tRNA(Arg) + L-arginine + ATP = L-arginyl-tRNA(Arg) + AMP + diphosphate</text>
        <dbReference type="Rhea" id="RHEA:20301"/>
        <dbReference type="Rhea" id="RHEA-COMP:9658"/>
        <dbReference type="Rhea" id="RHEA-COMP:9673"/>
        <dbReference type="ChEBI" id="CHEBI:30616"/>
        <dbReference type="ChEBI" id="CHEBI:32682"/>
        <dbReference type="ChEBI" id="CHEBI:33019"/>
        <dbReference type="ChEBI" id="CHEBI:78442"/>
        <dbReference type="ChEBI" id="CHEBI:78513"/>
        <dbReference type="ChEBI" id="CHEBI:456215"/>
        <dbReference type="EC" id="6.1.1.19"/>
    </reaction>
</comment>
<dbReference type="GO" id="GO:0004814">
    <property type="term" value="F:arginine-tRNA ligase activity"/>
    <property type="evidence" value="ECO:0007669"/>
    <property type="project" value="UniProtKB-UniRule"/>
</dbReference>
<reference evidence="15" key="2">
    <citation type="journal article" date="2021" name="PeerJ">
        <title>Extensive microbial diversity within the chicken gut microbiome revealed by metagenomics and culture.</title>
        <authorList>
            <person name="Gilroy R."/>
            <person name="Ravi A."/>
            <person name="Getino M."/>
            <person name="Pursley I."/>
            <person name="Horton D.L."/>
            <person name="Alikhan N.F."/>
            <person name="Baker D."/>
            <person name="Gharbi K."/>
            <person name="Hall N."/>
            <person name="Watson M."/>
            <person name="Adriaenssens E.M."/>
            <person name="Foster-Nyarko E."/>
            <person name="Jarju S."/>
            <person name="Secka A."/>
            <person name="Antonio M."/>
            <person name="Oren A."/>
            <person name="Chaudhuri R.R."/>
            <person name="La Ragione R."/>
            <person name="Hildebrand F."/>
            <person name="Pallen M.J."/>
        </authorList>
    </citation>
    <scope>NUCLEOTIDE SEQUENCE</scope>
    <source>
        <strain evidence="15">CHK195-11698</strain>
    </source>
</reference>
<comment type="subunit">
    <text evidence="3 11">Monomer.</text>
</comment>
<evidence type="ECO:0000256" key="2">
    <source>
        <dbReference type="ARBA" id="ARBA00005594"/>
    </source>
</evidence>
<evidence type="ECO:0000256" key="6">
    <source>
        <dbReference type="ARBA" id="ARBA00022741"/>
    </source>
</evidence>
<evidence type="ECO:0000256" key="9">
    <source>
        <dbReference type="ARBA" id="ARBA00023146"/>
    </source>
</evidence>
<gene>
    <name evidence="11" type="primary">argS</name>
    <name evidence="15" type="ORF">IAD15_03250</name>
</gene>
<dbReference type="GO" id="GO:0006420">
    <property type="term" value="P:arginyl-tRNA aminoacylation"/>
    <property type="evidence" value="ECO:0007669"/>
    <property type="project" value="UniProtKB-UniRule"/>
</dbReference>
<dbReference type="InterPro" id="IPR008909">
    <property type="entry name" value="DALR_anticod-bd"/>
</dbReference>
<dbReference type="InterPro" id="IPR001278">
    <property type="entry name" value="Arg-tRNA-ligase"/>
</dbReference>
<dbReference type="PROSITE" id="PS00178">
    <property type="entry name" value="AA_TRNA_LIGASE_I"/>
    <property type="match status" value="1"/>
</dbReference>
<evidence type="ECO:0000313" key="15">
    <source>
        <dbReference type="EMBL" id="HIU13067.1"/>
    </source>
</evidence>
<organism evidence="15 16">
    <name type="scientific">Candidatus Fimiplasma intestinipullorum</name>
    <dbReference type="NCBI Taxonomy" id="2840825"/>
    <lineage>
        <taxon>Bacteria</taxon>
        <taxon>Bacillati</taxon>
        <taxon>Bacillota</taxon>
        <taxon>Clostridia</taxon>
        <taxon>Eubacteriales</taxon>
        <taxon>Candidatus Fimiplasma</taxon>
    </lineage>
</organism>
<keyword evidence="8 11" id="KW-0648">Protein biosynthesis</keyword>
<dbReference type="SUPFAM" id="SSF52374">
    <property type="entry name" value="Nucleotidylyl transferase"/>
    <property type="match status" value="1"/>
</dbReference>
<evidence type="ECO:0000259" key="14">
    <source>
        <dbReference type="SMART" id="SM01016"/>
    </source>
</evidence>
<dbReference type="NCBIfam" id="TIGR00456">
    <property type="entry name" value="argS"/>
    <property type="match status" value="1"/>
</dbReference>
<dbReference type="InterPro" id="IPR005148">
    <property type="entry name" value="Arg-tRNA-synth_N"/>
</dbReference>
<protein>
    <recommendedName>
        <fullName evidence="11">Arginine--tRNA ligase</fullName>
        <ecNumber evidence="11">6.1.1.19</ecNumber>
    </recommendedName>
    <alternativeName>
        <fullName evidence="11">Arginyl-tRNA synthetase</fullName>
        <shortName evidence="11">ArgRS</shortName>
    </alternativeName>
</protein>
<dbReference type="Pfam" id="PF05746">
    <property type="entry name" value="DALR_1"/>
    <property type="match status" value="1"/>
</dbReference>
<dbReference type="SUPFAM" id="SSF47323">
    <property type="entry name" value="Anticodon-binding domain of a subclass of class I aminoacyl-tRNA synthetases"/>
    <property type="match status" value="1"/>
</dbReference>
<evidence type="ECO:0000256" key="8">
    <source>
        <dbReference type="ARBA" id="ARBA00022917"/>
    </source>
</evidence>
<comment type="caution">
    <text evidence="15">The sequence shown here is derived from an EMBL/GenBank/DDBJ whole genome shotgun (WGS) entry which is preliminary data.</text>
</comment>
<comment type="similarity">
    <text evidence="2 11 12">Belongs to the class-I aminoacyl-tRNA synthetase family.</text>
</comment>
<evidence type="ECO:0000256" key="11">
    <source>
        <dbReference type="HAMAP-Rule" id="MF_00123"/>
    </source>
</evidence>
<dbReference type="PANTHER" id="PTHR11956:SF5">
    <property type="entry name" value="ARGININE--TRNA LIGASE, CYTOPLASMIC"/>
    <property type="match status" value="1"/>
</dbReference>
<dbReference type="AlphaFoldDB" id="A0A9D1HLV1"/>
<dbReference type="Gene3D" id="3.40.50.620">
    <property type="entry name" value="HUPs"/>
    <property type="match status" value="1"/>
</dbReference>
<reference evidence="15" key="1">
    <citation type="submission" date="2020-10" db="EMBL/GenBank/DDBJ databases">
        <authorList>
            <person name="Gilroy R."/>
        </authorList>
    </citation>
    <scope>NUCLEOTIDE SEQUENCE</scope>
    <source>
        <strain evidence="15">CHK195-11698</strain>
    </source>
</reference>
<dbReference type="GO" id="GO:0005737">
    <property type="term" value="C:cytoplasm"/>
    <property type="evidence" value="ECO:0007669"/>
    <property type="project" value="UniProtKB-SubCell"/>
</dbReference>
<keyword evidence="7 11" id="KW-0067">ATP-binding</keyword>
<dbReference type="Gene3D" id="1.10.730.10">
    <property type="entry name" value="Isoleucyl-tRNA Synthetase, Domain 1"/>
    <property type="match status" value="1"/>
</dbReference>
<feature type="short sequence motif" description="'HIGH' region" evidence="11">
    <location>
        <begin position="131"/>
        <end position="141"/>
    </location>
</feature>
<evidence type="ECO:0000259" key="13">
    <source>
        <dbReference type="SMART" id="SM00836"/>
    </source>
</evidence>
<dbReference type="PANTHER" id="PTHR11956">
    <property type="entry name" value="ARGINYL-TRNA SYNTHETASE"/>
    <property type="match status" value="1"/>
</dbReference>
<accession>A0A9D1HLV1</accession>
<evidence type="ECO:0000256" key="1">
    <source>
        <dbReference type="ARBA" id="ARBA00004496"/>
    </source>
</evidence>
<evidence type="ECO:0000256" key="3">
    <source>
        <dbReference type="ARBA" id="ARBA00011245"/>
    </source>
</evidence>
<dbReference type="EC" id="6.1.1.19" evidence="11"/>
<comment type="subcellular location">
    <subcellularLocation>
        <location evidence="1 11">Cytoplasm</location>
    </subcellularLocation>
</comment>